<name>A0A369HZW2_9BACT</name>
<proteinExistence type="predicted"/>
<dbReference type="Proteomes" id="UP000253141">
    <property type="component" value="Unassembled WGS sequence"/>
</dbReference>
<evidence type="ECO:0000313" key="2">
    <source>
        <dbReference type="Proteomes" id="UP000253141"/>
    </source>
</evidence>
<comment type="caution">
    <text evidence="1">The sequence shown here is derived from an EMBL/GenBank/DDBJ whole genome shotgun (WGS) entry which is preliminary data.</text>
</comment>
<keyword evidence="2" id="KW-1185">Reference proteome</keyword>
<protein>
    <submittedName>
        <fullName evidence="1">Uncharacterized protein</fullName>
    </submittedName>
</protein>
<accession>A0A369HZW2</accession>
<gene>
    <name evidence="1" type="ORF">DVG78_29555</name>
</gene>
<dbReference type="AlphaFoldDB" id="A0A369HZW2"/>
<organism evidence="1 2">
    <name type="scientific">Runella aurantiaca</name>
    <dbReference type="NCBI Taxonomy" id="2282308"/>
    <lineage>
        <taxon>Bacteria</taxon>
        <taxon>Pseudomonadati</taxon>
        <taxon>Bacteroidota</taxon>
        <taxon>Cytophagia</taxon>
        <taxon>Cytophagales</taxon>
        <taxon>Spirosomataceae</taxon>
        <taxon>Runella</taxon>
    </lineage>
</organism>
<sequence length="64" mass="7256">MLMPIVTAPHCQTRVITGLMHYVRPLPALYWQRGFCSASYKASRTTTHCAPATRVAISRFTYPQ</sequence>
<dbReference type="RefSeq" id="WP_114464605.1">
    <property type="nucleotide sequence ID" value="NZ_QPIW01000049.1"/>
</dbReference>
<reference evidence="1 2" key="1">
    <citation type="submission" date="2018-07" db="EMBL/GenBank/DDBJ databases">
        <title>Genome analysis of Runella aurantiaca.</title>
        <authorList>
            <person name="Yang X."/>
        </authorList>
    </citation>
    <scope>NUCLEOTIDE SEQUENCE [LARGE SCALE GENOMIC DNA]</scope>
    <source>
        <strain evidence="1 2">YX9</strain>
    </source>
</reference>
<dbReference type="EMBL" id="QPIW01000049">
    <property type="protein sequence ID" value="RDB02302.1"/>
    <property type="molecule type" value="Genomic_DNA"/>
</dbReference>
<evidence type="ECO:0000313" key="1">
    <source>
        <dbReference type="EMBL" id="RDB02302.1"/>
    </source>
</evidence>